<feature type="signal peptide" evidence="1">
    <location>
        <begin position="1"/>
        <end position="23"/>
    </location>
</feature>
<dbReference type="InterPro" id="IPR005198">
    <property type="entry name" value="Glyco_hydro_76"/>
</dbReference>
<dbReference type="GO" id="GO:0016787">
    <property type="term" value="F:hydrolase activity"/>
    <property type="evidence" value="ECO:0007669"/>
    <property type="project" value="UniProtKB-KW"/>
</dbReference>
<dbReference type="InterPro" id="IPR008928">
    <property type="entry name" value="6-hairpin_glycosidase_sf"/>
</dbReference>
<dbReference type="InterPro" id="IPR053169">
    <property type="entry name" value="MUG_Protein"/>
</dbReference>
<reference evidence="2 3" key="1">
    <citation type="submission" date="2024-01" db="EMBL/GenBank/DDBJ databases">
        <title>Sphingobacterium tenebrionis sp. nov., a novel endophyte isolated from tenebrio molitor intestines.</title>
        <authorList>
            <person name="Zhang C."/>
        </authorList>
    </citation>
    <scope>NUCLEOTIDE SEQUENCE [LARGE SCALE GENOMIC DNA]</scope>
    <source>
        <strain evidence="2 3">PU5-4</strain>
    </source>
</reference>
<accession>A0ABU8I251</accession>
<name>A0ABU8I251_9SPHI</name>
<dbReference type="PANTHER" id="PTHR47791:SF3">
    <property type="entry name" value="MEIOTICALLY UP-REGULATED GENE 191 PROTEIN"/>
    <property type="match status" value="1"/>
</dbReference>
<evidence type="ECO:0000313" key="2">
    <source>
        <dbReference type="EMBL" id="MEI5983812.1"/>
    </source>
</evidence>
<proteinExistence type="predicted"/>
<dbReference type="PANTHER" id="PTHR47791">
    <property type="entry name" value="MEIOTICALLY UP-REGULATED GENE 191 PROTEIN"/>
    <property type="match status" value="1"/>
</dbReference>
<keyword evidence="3" id="KW-1185">Reference proteome</keyword>
<comment type="caution">
    <text evidence="2">The sequence shown here is derived from an EMBL/GenBank/DDBJ whole genome shotgun (WGS) entry which is preliminary data.</text>
</comment>
<dbReference type="Gene3D" id="1.50.10.20">
    <property type="match status" value="1"/>
</dbReference>
<dbReference type="RefSeq" id="WP_336557230.1">
    <property type="nucleotide sequence ID" value="NZ_JAYLLN010000003.1"/>
</dbReference>
<dbReference type="EMBL" id="JAYLLN010000003">
    <property type="protein sequence ID" value="MEI5983812.1"/>
    <property type="molecule type" value="Genomic_DNA"/>
</dbReference>
<feature type="chain" id="PRO_5045452386" evidence="1">
    <location>
        <begin position="24"/>
        <end position="357"/>
    </location>
</feature>
<organism evidence="2 3">
    <name type="scientific">Sphingobacterium tenebrionis</name>
    <dbReference type="NCBI Taxonomy" id="3111775"/>
    <lineage>
        <taxon>Bacteria</taxon>
        <taxon>Pseudomonadati</taxon>
        <taxon>Bacteroidota</taxon>
        <taxon>Sphingobacteriia</taxon>
        <taxon>Sphingobacteriales</taxon>
        <taxon>Sphingobacteriaceae</taxon>
        <taxon>Sphingobacterium</taxon>
    </lineage>
</organism>
<sequence length="357" mass="41309">MMNQKLLSSIAMLCFAVPSSAQDADRAFADFNSQFLDSEKQIYMVYPQSKQVAAIWTQAIYWDMAMMAYEKTKSLQYAKLIKQIYEGNYKHYDGYNWNNSTIWFIYDDLMWWIISFARAYELTQDPTYLAHAVLGFERVWSGTPKVADKGSYDPERGGMFWGWKSDQRGKTACINYPSVVAAVHLYRATKDKSYLEKAKSVYAWSREALFDKQQGKVGDHQVPGHKTNWTVNLYNQATCIGAGVLLYEETKNKDYLEDAKLAANYVKDSMSDPEGILPFKNGIEQGIYTAIFAQYIQQLFPYDKKDVYKKWLAKNVEVAWKNRDDRGLMDKNFHRKAHEKTEVYDASAAVALMQILR</sequence>
<gene>
    <name evidence="2" type="ORF">VJ786_02730</name>
</gene>
<evidence type="ECO:0000256" key="1">
    <source>
        <dbReference type="SAM" id="SignalP"/>
    </source>
</evidence>
<keyword evidence="2" id="KW-0378">Hydrolase</keyword>
<keyword evidence="1" id="KW-0732">Signal</keyword>
<evidence type="ECO:0000313" key="3">
    <source>
        <dbReference type="Proteomes" id="UP001363035"/>
    </source>
</evidence>
<dbReference type="InterPro" id="IPR014512">
    <property type="entry name" value="O_gly_hydro"/>
</dbReference>
<dbReference type="SUPFAM" id="SSF48208">
    <property type="entry name" value="Six-hairpin glycosidases"/>
    <property type="match status" value="1"/>
</dbReference>
<dbReference type="Proteomes" id="UP001363035">
    <property type="component" value="Unassembled WGS sequence"/>
</dbReference>
<protein>
    <submittedName>
        <fullName evidence="2">Glycoside hydrolase family 76 protein</fullName>
    </submittedName>
</protein>
<dbReference type="PIRSF" id="PIRSF021505">
    <property type="entry name" value="O_gly_hdrol"/>
    <property type="match status" value="1"/>
</dbReference>
<dbReference type="Pfam" id="PF03663">
    <property type="entry name" value="Glyco_hydro_76"/>
    <property type="match status" value="1"/>
</dbReference>